<dbReference type="Pfam" id="PF00581">
    <property type="entry name" value="Rhodanese"/>
    <property type="match status" value="2"/>
</dbReference>
<feature type="domain" description="Rhodanese" evidence="3">
    <location>
        <begin position="172"/>
        <end position="285"/>
    </location>
</feature>
<protein>
    <submittedName>
        <fullName evidence="4">Putative sulfurtransferase</fullName>
        <ecNumber evidence="4">2.8.1.2</ecNumber>
    </submittedName>
</protein>
<name>A0A0H5M197_YERIN</name>
<reference evidence="5" key="1">
    <citation type="submission" date="2015-03" db="EMBL/GenBank/DDBJ databases">
        <authorList>
            <consortium name="Pathogen Informatics"/>
        </authorList>
    </citation>
    <scope>NUCLEOTIDE SEQUENCE [LARGE SCALE GENOMIC DNA]</scope>
    <source>
        <strain evidence="5">R148</strain>
    </source>
</reference>
<dbReference type="PROSITE" id="PS50206">
    <property type="entry name" value="RHODANESE_3"/>
    <property type="match status" value="2"/>
</dbReference>
<dbReference type="InterPro" id="IPR001763">
    <property type="entry name" value="Rhodanese-like_dom"/>
</dbReference>
<feature type="domain" description="Rhodanese" evidence="3">
    <location>
        <begin position="21"/>
        <end position="142"/>
    </location>
</feature>
<keyword evidence="1 4" id="KW-0808">Transferase</keyword>
<gene>
    <name evidence="4" type="primary">sseA_2</name>
    <name evidence="4" type="ORF">ERS008476_04284</name>
</gene>
<dbReference type="PANTHER" id="PTHR11364:SF27">
    <property type="entry name" value="SULFURTRANSFERASE"/>
    <property type="match status" value="1"/>
</dbReference>
<sequence>MTDKKTYKTIISVDELAEHLHDTNWVILDARFTLDDESWGQNQYLAGHISGAHYANLATDLSGTVIPGHTGRRPLPPIEVFANTLSQWGIGPDTQVVVYDASGGLMAASRTWWMLRWLGHDAVAVLDGGWPLWLASGNSTDTEVPTPIPSTFVAKEQPDFIATVAQVDNVRQNPEWAVFDSRSEAGYHGGGVYHDPVRGHILGARLADRANTLDSDGRFRTPQALRQHYTDLLGDVPIEQTIFYCGSGVTAAQNLLAVVHAGLGNAKHYVGSWSEWITDPSRPVEL</sequence>
<evidence type="ECO:0000313" key="5">
    <source>
        <dbReference type="Proteomes" id="UP000043316"/>
    </source>
</evidence>
<organism evidence="4 5">
    <name type="scientific">Yersinia intermedia</name>
    <dbReference type="NCBI Taxonomy" id="631"/>
    <lineage>
        <taxon>Bacteria</taxon>
        <taxon>Pseudomonadati</taxon>
        <taxon>Pseudomonadota</taxon>
        <taxon>Gammaproteobacteria</taxon>
        <taxon>Enterobacterales</taxon>
        <taxon>Yersiniaceae</taxon>
        <taxon>Yersinia</taxon>
    </lineage>
</organism>
<dbReference type="SUPFAM" id="SSF52821">
    <property type="entry name" value="Rhodanese/Cell cycle control phosphatase"/>
    <property type="match status" value="2"/>
</dbReference>
<dbReference type="CDD" id="cd01449">
    <property type="entry name" value="TST_Repeat_2"/>
    <property type="match status" value="1"/>
</dbReference>
<evidence type="ECO:0000256" key="1">
    <source>
        <dbReference type="ARBA" id="ARBA00022679"/>
    </source>
</evidence>
<dbReference type="CDD" id="cd01448">
    <property type="entry name" value="TST_Repeat_1"/>
    <property type="match status" value="1"/>
</dbReference>
<dbReference type="Proteomes" id="UP000043316">
    <property type="component" value="Unassembled WGS sequence"/>
</dbReference>
<evidence type="ECO:0000259" key="3">
    <source>
        <dbReference type="PROSITE" id="PS50206"/>
    </source>
</evidence>
<dbReference type="GO" id="GO:0016784">
    <property type="term" value="F:3-mercaptopyruvate sulfurtransferase activity"/>
    <property type="evidence" value="ECO:0007669"/>
    <property type="project" value="UniProtKB-EC"/>
</dbReference>
<dbReference type="FunFam" id="3.40.250.10:FF:000035">
    <property type="entry name" value="Thiosulfate sulfurtransferase"/>
    <property type="match status" value="1"/>
</dbReference>
<dbReference type="RefSeq" id="WP_053010488.1">
    <property type="nucleotide sequence ID" value="NZ_CWJI01000027.1"/>
</dbReference>
<dbReference type="PANTHER" id="PTHR11364">
    <property type="entry name" value="THIOSULFATE SULFERTANSFERASE"/>
    <property type="match status" value="1"/>
</dbReference>
<dbReference type="GO" id="GO:0004792">
    <property type="term" value="F:thiosulfate-cyanide sulfurtransferase activity"/>
    <property type="evidence" value="ECO:0007669"/>
    <property type="project" value="TreeGrafter"/>
</dbReference>
<dbReference type="EC" id="2.8.1.2" evidence="4"/>
<evidence type="ECO:0000313" key="4">
    <source>
        <dbReference type="EMBL" id="CRY57229.1"/>
    </source>
</evidence>
<accession>A0A0H5M197</accession>
<dbReference type="Gene3D" id="3.40.250.10">
    <property type="entry name" value="Rhodanese-like domain"/>
    <property type="match status" value="2"/>
</dbReference>
<dbReference type="InterPro" id="IPR036873">
    <property type="entry name" value="Rhodanese-like_dom_sf"/>
</dbReference>
<dbReference type="InterPro" id="IPR045078">
    <property type="entry name" value="TST/MPST-like"/>
</dbReference>
<dbReference type="SMART" id="SM00450">
    <property type="entry name" value="RHOD"/>
    <property type="match status" value="2"/>
</dbReference>
<dbReference type="AlphaFoldDB" id="A0A0H5M197"/>
<evidence type="ECO:0000256" key="2">
    <source>
        <dbReference type="ARBA" id="ARBA00022737"/>
    </source>
</evidence>
<keyword evidence="2" id="KW-0677">Repeat</keyword>
<dbReference type="EMBL" id="CWJI01000027">
    <property type="protein sequence ID" value="CRY57229.1"/>
    <property type="molecule type" value="Genomic_DNA"/>
</dbReference>
<proteinExistence type="predicted"/>